<dbReference type="Proteomes" id="UP000734854">
    <property type="component" value="Unassembled WGS sequence"/>
</dbReference>
<proteinExistence type="inferred from homology"/>
<evidence type="ECO:0000259" key="8">
    <source>
        <dbReference type="Pfam" id="PF18052"/>
    </source>
</evidence>
<feature type="domain" description="Disease resistance N-terminal" evidence="8">
    <location>
        <begin position="8"/>
        <end position="87"/>
    </location>
</feature>
<dbReference type="SUPFAM" id="SSF52047">
    <property type="entry name" value="RNI-like"/>
    <property type="match status" value="1"/>
</dbReference>
<dbReference type="SUPFAM" id="SSF52540">
    <property type="entry name" value="P-loop containing nucleoside triphosphate hydrolases"/>
    <property type="match status" value="1"/>
</dbReference>
<keyword evidence="4" id="KW-0547">Nucleotide-binding</keyword>
<gene>
    <name evidence="11" type="ORF">ZIOFF_017746</name>
</gene>
<sequence>MAVVLDFFVKRYLGRLSDFLDGEIGKVLEVKEEIKKLHRKLSRISPYIQDAEKRRHRDPVINNWVKELKDIMYDAEDILDLCMVEGGRFLEAQPFAPSGVCSSVSLLSSCFQCYKFRTNIWNQIKRVNDRLDEIKRVIPRLVEHRNEGLQDNIVKMSSSTSPTHVAEDIVSKQIIDAAQNLISEIEHNKKKCSVFGISGMGGIGKTTLAQKIFNDEMMKKQFPNRVWLHVSKDYSQIELLKQILRGVGGHDDGVQSRAEVEGRIIPLLSESLLLVLDDIWSASAWGDLIRNPILNGSCRTAIIFTTRHEDVAREMRADFVHHVKKMHDDSGWEFIRKIVFGDGEDIMISELKEIGMEIVKKCDGLPLAIKVMAGVLFHKERTKREWKKIVESDSWFMKETEDKLLKALYLSYEDLPSHLKQCFLSCAFYRSISYRWDIIRLWVAEGFVIEQSNSLMEDIAENYYEELIARNLLQIDSRFLDGRVFVMHDVLRSFGEKLMEEEGIIINDTQCTSTTSLTKVRRLSISNQGDVLLLPNVIIEQKCLRALHLLNCSQIKRIEDHVFESLKRLRVLDLHDTSIVSLPDSLLKLLHLKYLNLCGTKIRKLPESIECLANLQTLNLSECESLHELPKGITRMSNLRCLQIVSTPLTHVPKGVGKLKNLNTFDGFFVGHCDSMSKMDGSCDLDELQYLCNLRYLSIYKLERARTIGSRHTVLANKPFLRGLKLVWTMNIENNEEQITEGERICNQLSPPETLKDLWIDNFPGQQFPAWMVSTHDSFADLTTLWLCNFPSCMVLPPLGQLPNLKHLHIEGGEAIRSIGPEFLGCTTPAFPKLEHLKFTSMPNWESWVLREAQDDEKPNEDVHARNLNLFPNLKQCYFLHCPKLKSSLLPPTRFLKIKICPNLEYVEKVGILQLRKLEVIFPSEIQQLPPWVSGLINATLHSLQTLYMRCNLVLLDSCRTGKQNWHTIEEIPKVIIHSIDPEARLLLSKDGYKYQIKDEFGSFVDLLFYFMGRINEVSMANCFLNYDQVSEVPVDVYLLEDCPHDWLFPHCSAVVHHGGAGTTAAGLRGGAIILRI</sequence>
<dbReference type="CDD" id="cd14798">
    <property type="entry name" value="RX-CC_like"/>
    <property type="match status" value="1"/>
</dbReference>
<keyword evidence="12" id="KW-1185">Reference proteome</keyword>
<dbReference type="Gene3D" id="3.40.50.2000">
    <property type="entry name" value="Glycogen Phosphorylase B"/>
    <property type="match status" value="1"/>
</dbReference>
<dbReference type="InterPro" id="IPR058922">
    <property type="entry name" value="WHD_DRP"/>
</dbReference>
<dbReference type="SUPFAM" id="SSF53756">
    <property type="entry name" value="UDP-Glycosyltransferase/glycogen phosphorylase"/>
    <property type="match status" value="1"/>
</dbReference>
<protein>
    <submittedName>
        <fullName evidence="11">Uncharacterized protein</fullName>
    </submittedName>
</protein>
<dbReference type="EMBL" id="JACMSC010000005">
    <property type="protein sequence ID" value="KAG6520686.1"/>
    <property type="molecule type" value="Genomic_DNA"/>
</dbReference>
<dbReference type="PANTHER" id="PTHR36766">
    <property type="entry name" value="PLANT BROAD-SPECTRUM MILDEW RESISTANCE PROTEIN RPW8"/>
    <property type="match status" value="1"/>
</dbReference>
<evidence type="ECO:0000256" key="2">
    <source>
        <dbReference type="ARBA" id="ARBA00022614"/>
    </source>
</evidence>
<dbReference type="InterPro" id="IPR027417">
    <property type="entry name" value="P-loop_NTPase"/>
</dbReference>
<evidence type="ECO:0000256" key="3">
    <source>
        <dbReference type="ARBA" id="ARBA00022737"/>
    </source>
</evidence>
<keyword evidence="2" id="KW-0433">Leucine-rich repeat</keyword>
<dbReference type="Pfam" id="PF23559">
    <property type="entry name" value="WHD_DRP"/>
    <property type="match status" value="1"/>
</dbReference>
<keyword evidence="6" id="KW-0067">ATP-binding</keyword>
<dbReference type="Pfam" id="PF23598">
    <property type="entry name" value="LRR_14"/>
    <property type="match status" value="1"/>
</dbReference>
<dbReference type="GO" id="GO:0051707">
    <property type="term" value="P:response to other organism"/>
    <property type="evidence" value="ECO:0007669"/>
    <property type="project" value="UniProtKB-ARBA"/>
</dbReference>
<evidence type="ECO:0000313" key="12">
    <source>
        <dbReference type="Proteomes" id="UP000734854"/>
    </source>
</evidence>
<evidence type="ECO:0000313" key="11">
    <source>
        <dbReference type="EMBL" id="KAG6520686.1"/>
    </source>
</evidence>
<evidence type="ECO:0000256" key="1">
    <source>
        <dbReference type="ARBA" id="ARBA00008894"/>
    </source>
</evidence>
<dbReference type="Gene3D" id="3.80.10.10">
    <property type="entry name" value="Ribonuclease Inhibitor"/>
    <property type="match status" value="2"/>
</dbReference>
<dbReference type="Gene3D" id="1.20.5.4130">
    <property type="match status" value="1"/>
</dbReference>
<name>A0A8J5HUR4_ZINOF</name>
<dbReference type="GO" id="GO:0043531">
    <property type="term" value="F:ADP binding"/>
    <property type="evidence" value="ECO:0007669"/>
    <property type="project" value="InterPro"/>
</dbReference>
<dbReference type="Pfam" id="PF00931">
    <property type="entry name" value="NB-ARC"/>
    <property type="match status" value="1"/>
</dbReference>
<evidence type="ECO:0000259" key="9">
    <source>
        <dbReference type="Pfam" id="PF23559"/>
    </source>
</evidence>
<evidence type="ECO:0000259" key="10">
    <source>
        <dbReference type="Pfam" id="PF23598"/>
    </source>
</evidence>
<dbReference type="AlphaFoldDB" id="A0A8J5HUR4"/>
<accession>A0A8J5HUR4</accession>
<dbReference type="InterPro" id="IPR042197">
    <property type="entry name" value="Apaf_helical"/>
</dbReference>
<dbReference type="PRINTS" id="PR00364">
    <property type="entry name" value="DISEASERSIST"/>
</dbReference>
<evidence type="ECO:0000256" key="6">
    <source>
        <dbReference type="ARBA" id="ARBA00022840"/>
    </source>
</evidence>
<dbReference type="InterPro" id="IPR002182">
    <property type="entry name" value="NB-ARC"/>
</dbReference>
<feature type="domain" description="NB-ARC" evidence="7">
    <location>
        <begin position="179"/>
        <end position="340"/>
    </location>
</feature>
<dbReference type="Gene3D" id="3.40.50.300">
    <property type="entry name" value="P-loop containing nucleotide triphosphate hydrolases"/>
    <property type="match status" value="1"/>
</dbReference>
<dbReference type="Pfam" id="PF18052">
    <property type="entry name" value="Rx_N"/>
    <property type="match status" value="1"/>
</dbReference>
<dbReference type="PANTHER" id="PTHR36766:SF70">
    <property type="entry name" value="DISEASE RESISTANCE PROTEIN RGA4"/>
    <property type="match status" value="1"/>
</dbReference>
<dbReference type="GO" id="GO:0005524">
    <property type="term" value="F:ATP binding"/>
    <property type="evidence" value="ECO:0007669"/>
    <property type="project" value="UniProtKB-KW"/>
</dbReference>
<evidence type="ECO:0000256" key="5">
    <source>
        <dbReference type="ARBA" id="ARBA00022821"/>
    </source>
</evidence>
<feature type="domain" description="Disease resistance protein winged helix" evidence="9">
    <location>
        <begin position="436"/>
        <end position="492"/>
    </location>
</feature>
<dbReference type="InterPro" id="IPR032675">
    <property type="entry name" value="LRR_dom_sf"/>
</dbReference>
<dbReference type="InterPro" id="IPR041118">
    <property type="entry name" value="Rx_N"/>
</dbReference>
<keyword evidence="3" id="KW-0677">Repeat</keyword>
<comment type="similarity">
    <text evidence="1">Belongs to the disease resistance NB-LRR family.</text>
</comment>
<dbReference type="GO" id="GO:0006952">
    <property type="term" value="P:defense response"/>
    <property type="evidence" value="ECO:0007669"/>
    <property type="project" value="UniProtKB-KW"/>
</dbReference>
<evidence type="ECO:0000259" key="7">
    <source>
        <dbReference type="Pfam" id="PF00931"/>
    </source>
</evidence>
<dbReference type="Gene3D" id="1.10.8.430">
    <property type="entry name" value="Helical domain of apoptotic protease-activating factors"/>
    <property type="match status" value="1"/>
</dbReference>
<dbReference type="InterPro" id="IPR038005">
    <property type="entry name" value="RX-like_CC"/>
</dbReference>
<dbReference type="InterPro" id="IPR055414">
    <property type="entry name" value="LRR_R13L4/SHOC2-like"/>
</dbReference>
<comment type="caution">
    <text evidence="11">The sequence shown here is derived from an EMBL/GenBank/DDBJ whole genome shotgun (WGS) entry which is preliminary data.</text>
</comment>
<evidence type="ECO:0000256" key="4">
    <source>
        <dbReference type="ARBA" id="ARBA00022741"/>
    </source>
</evidence>
<organism evidence="11 12">
    <name type="scientific">Zingiber officinale</name>
    <name type="common">Ginger</name>
    <name type="synonym">Amomum zingiber</name>
    <dbReference type="NCBI Taxonomy" id="94328"/>
    <lineage>
        <taxon>Eukaryota</taxon>
        <taxon>Viridiplantae</taxon>
        <taxon>Streptophyta</taxon>
        <taxon>Embryophyta</taxon>
        <taxon>Tracheophyta</taxon>
        <taxon>Spermatophyta</taxon>
        <taxon>Magnoliopsida</taxon>
        <taxon>Liliopsida</taxon>
        <taxon>Zingiberales</taxon>
        <taxon>Zingiberaceae</taxon>
        <taxon>Zingiber</taxon>
    </lineage>
</organism>
<reference evidence="11 12" key="1">
    <citation type="submission" date="2020-08" db="EMBL/GenBank/DDBJ databases">
        <title>Plant Genome Project.</title>
        <authorList>
            <person name="Zhang R.-G."/>
        </authorList>
    </citation>
    <scope>NUCLEOTIDE SEQUENCE [LARGE SCALE GENOMIC DNA]</scope>
    <source>
        <tissue evidence="11">Rhizome</tissue>
    </source>
</reference>
<feature type="domain" description="Disease resistance R13L4/SHOC-2-like LRR" evidence="10">
    <location>
        <begin position="586"/>
        <end position="847"/>
    </location>
</feature>
<keyword evidence="5" id="KW-0611">Plant defense</keyword>